<gene>
    <name evidence="6" type="primary">cheB</name>
    <name evidence="11" type="ORF">SAMN02983006_00509</name>
</gene>
<dbReference type="Pfam" id="PF00072">
    <property type="entry name" value="Response_reg"/>
    <property type="match status" value="1"/>
</dbReference>
<dbReference type="EC" id="3.5.1.44" evidence="6"/>
<dbReference type="GO" id="GO:0000156">
    <property type="term" value="F:phosphorelay response regulator activity"/>
    <property type="evidence" value="ECO:0007669"/>
    <property type="project" value="InterPro"/>
</dbReference>
<evidence type="ECO:0000259" key="9">
    <source>
        <dbReference type="PROSITE" id="PS50110"/>
    </source>
</evidence>
<evidence type="ECO:0000256" key="2">
    <source>
        <dbReference type="ARBA" id="ARBA00022500"/>
    </source>
</evidence>
<evidence type="ECO:0000256" key="6">
    <source>
        <dbReference type="HAMAP-Rule" id="MF_00099"/>
    </source>
</evidence>
<dbReference type="PROSITE" id="PS50110">
    <property type="entry name" value="RESPONSE_REGULATORY"/>
    <property type="match status" value="1"/>
</dbReference>
<dbReference type="InterPro" id="IPR008248">
    <property type="entry name" value="CheB-like"/>
</dbReference>
<feature type="active site" evidence="6 7">
    <location>
        <position position="162"/>
    </location>
</feature>
<dbReference type="GO" id="GO:0008984">
    <property type="term" value="F:protein-glutamate methylesterase activity"/>
    <property type="evidence" value="ECO:0007669"/>
    <property type="project" value="UniProtKB-UniRule"/>
</dbReference>
<dbReference type="RefSeq" id="WP_089859180.1">
    <property type="nucleotide sequence ID" value="NZ_FOTI01000004.1"/>
</dbReference>
<evidence type="ECO:0000259" key="10">
    <source>
        <dbReference type="PROSITE" id="PS50122"/>
    </source>
</evidence>
<evidence type="ECO:0000256" key="8">
    <source>
        <dbReference type="PROSITE-ProRule" id="PRU00169"/>
    </source>
</evidence>
<comment type="domain">
    <text evidence="6">Contains a C-terminal catalytic domain, and an N-terminal region which modulates catalytic activity.</text>
</comment>
<keyword evidence="6 8" id="KW-0597">Phosphoprotein</keyword>
<dbReference type="CDD" id="cd16432">
    <property type="entry name" value="CheB_Rec"/>
    <property type="match status" value="1"/>
</dbReference>
<comment type="similarity">
    <text evidence="6">Belongs to the CheB family.</text>
</comment>
<keyword evidence="12" id="KW-1185">Reference proteome</keyword>
<dbReference type="NCBIfam" id="NF001965">
    <property type="entry name" value="PRK00742.1"/>
    <property type="match status" value="1"/>
</dbReference>
<keyword evidence="2 6" id="KW-0145">Chemotaxis</keyword>
<keyword evidence="3 6" id="KW-0378">Hydrolase</keyword>
<evidence type="ECO:0000313" key="11">
    <source>
        <dbReference type="EMBL" id="SFL21740.1"/>
    </source>
</evidence>
<evidence type="ECO:0000256" key="1">
    <source>
        <dbReference type="ARBA" id="ARBA00022490"/>
    </source>
</evidence>
<dbReference type="CDD" id="cd17541">
    <property type="entry name" value="REC_CheB-like"/>
    <property type="match status" value="1"/>
</dbReference>
<evidence type="ECO:0000256" key="3">
    <source>
        <dbReference type="ARBA" id="ARBA00022801"/>
    </source>
</evidence>
<dbReference type="InterPro" id="IPR000673">
    <property type="entry name" value="Sig_transdc_resp-reg_Me-estase"/>
</dbReference>
<accession>A0A1I4FX03</accession>
<comment type="PTM">
    <text evidence="6">Phosphorylated by CheA. Phosphorylation of the N-terminal regulatory domain activates the methylesterase activity.</text>
</comment>
<dbReference type="InterPro" id="IPR001789">
    <property type="entry name" value="Sig_transdc_resp-reg_receiver"/>
</dbReference>
<dbReference type="Pfam" id="PF01339">
    <property type="entry name" value="CheB_methylest"/>
    <property type="match status" value="1"/>
</dbReference>
<dbReference type="InterPro" id="IPR035909">
    <property type="entry name" value="CheB_C"/>
</dbReference>
<evidence type="ECO:0000256" key="7">
    <source>
        <dbReference type="PROSITE-ProRule" id="PRU00050"/>
    </source>
</evidence>
<sequence>MIKVMICDDSAFMRKIFSDTVEKDPELKVSITAYNGLDALNKLKKYEVDVLMLDIEMPKLNGLETLEKVKSKYPNLPVIMVSALDNSETVFKALELGAFDFIPKPSGSISLNIDSIKEELIMKIKASLQKNSATTSTLSRKPKTKKKFKKSKDFPIVAVGSSSGGPRALNKLFESIPKNSPAAFVIVQHMPPGFTKTLAARLDRVSGLKVKEAEAGDQIKPGHGLLAPGDYHLEINAQGKVELNQKDRIHGVRPCVDYMMESLAKNFAGERLIGVILTGMGHDGAEGMSALVKNGAYGIIESKETALVYGMPSAAVKAGAYHEIKRIEEIGARITEILEG</sequence>
<feature type="active site" evidence="6 7">
    <location>
        <position position="189"/>
    </location>
</feature>
<dbReference type="Proteomes" id="UP000199006">
    <property type="component" value="Unassembled WGS sequence"/>
</dbReference>
<feature type="modified residue" description="4-aspartylphosphate" evidence="6 8">
    <location>
        <position position="54"/>
    </location>
</feature>
<dbReference type="GO" id="GO:0005737">
    <property type="term" value="C:cytoplasm"/>
    <property type="evidence" value="ECO:0007669"/>
    <property type="project" value="UniProtKB-SubCell"/>
</dbReference>
<dbReference type="SMART" id="SM00448">
    <property type="entry name" value="REC"/>
    <property type="match status" value="1"/>
</dbReference>
<evidence type="ECO:0000256" key="5">
    <source>
        <dbReference type="ARBA" id="ARBA00048267"/>
    </source>
</evidence>
<feature type="active site" evidence="6 7">
    <location>
        <position position="283"/>
    </location>
</feature>
<dbReference type="AlphaFoldDB" id="A0A1I4FX03"/>
<feature type="domain" description="Response regulatory" evidence="9">
    <location>
        <begin position="3"/>
        <end position="119"/>
    </location>
</feature>
<proteinExistence type="inferred from homology"/>
<dbReference type="STRING" id="29563.SAMN02983006_00509"/>
<dbReference type="SUPFAM" id="SSF52738">
    <property type="entry name" value="Methylesterase CheB, C-terminal domain"/>
    <property type="match status" value="1"/>
</dbReference>
<dbReference type="SUPFAM" id="SSF52172">
    <property type="entry name" value="CheY-like"/>
    <property type="match status" value="1"/>
</dbReference>
<dbReference type="HAMAP" id="MF_00099">
    <property type="entry name" value="CheB_chemtxs"/>
    <property type="match status" value="1"/>
</dbReference>
<dbReference type="PANTHER" id="PTHR42872:SF6">
    <property type="entry name" value="PROTEIN-GLUTAMATE METHYLESTERASE_PROTEIN-GLUTAMINE GLUTAMINASE"/>
    <property type="match status" value="1"/>
</dbReference>
<feature type="domain" description="CheB-type methylesterase" evidence="10">
    <location>
        <begin position="156"/>
        <end position="340"/>
    </location>
</feature>
<evidence type="ECO:0000256" key="4">
    <source>
        <dbReference type="ARBA" id="ARBA00024867"/>
    </source>
</evidence>
<comment type="subcellular location">
    <subcellularLocation>
        <location evidence="6">Cytoplasm</location>
    </subcellularLocation>
</comment>
<evidence type="ECO:0000313" key="12">
    <source>
        <dbReference type="Proteomes" id="UP000199006"/>
    </source>
</evidence>
<comment type="catalytic activity">
    <reaction evidence="6">
        <text>L-glutaminyl-[protein] + H2O = L-glutamyl-[protein] + NH4(+)</text>
        <dbReference type="Rhea" id="RHEA:16441"/>
        <dbReference type="Rhea" id="RHEA-COMP:10207"/>
        <dbReference type="Rhea" id="RHEA-COMP:10208"/>
        <dbReference type="ChEBI" id="CHEBI:15377"/>
        <dbReference type="ChEBI" id="CHEBI:28938"/>
        <dbReference type="ChEBI" id="CHEBI:29973"/>
        <dbReference type="ChEBI" id="CHEBI:30011"/>
        <dbReference type="EC" id="3.5.1.44"/>
    </reaction>
</comment>
<dbReference type="GO" id="GO:0050568">
    <property type="term" value="F:protein-glutamine glutaminase activity"/>
    <property type="evidence" value="ECO:0007669"/>
    <property type="project" value="UniProtKB-UniRule"/>
</dbReference>
<dbReference type="GO" id="GO:0006935">
    <property type="term" value="P:chemotaxis"/>
    <property type="evidence" value="ECO:0007669"/>
    <property type="project" value="UniProtKB-UniRule"/>
</dbReference>
<dbReference type="PIRSF" id="PIRSF000876">
    <property type="entry name" value="RR_chemtxs_CheB"/>
    <property type="match status" value="1"/>
</dbReference>
<dbReference type="Gene3D" id="3.40.50.2300">
    <property type="match status" value="1"/>
</dbReference>
<reference evidence="11 12" key="1">
    <citation type="submission" date="2016-10" db="EMBL/GenBank/DDBJ databases">
        <authorList>
            <person name="de Groot N.N."/>
        </authorList>
    </citation>
    <scope>NUCLEOTIDE SEQUENCE [LARGE SCALE GENOMIC DNA]</scope>
    <source>
        <strain evidence="11 12">ATCC 51327</strain>
    </source>
</reference>
<keyword evidence="1 6" id="KW-0963">Cytoplasm</keyword>
<dbReference type="PANTHER" id="PTHR42872">
    <property type="entry name" value="PROTEIN-GLUTAMATE METHYLESTERASE/PROTEIN-GLUTAMINE GLUTAMINASE"/>
    <property type="match status" value="1"/>
</dbReference>
<organism evidence="11 12">
    <name type="scientific">Halanaerobium salsuginis</name>
    <dbReference type="NCBI Taxonomy" id="29563"/>
    <lineage>
        <taxon>Bacteria</taxon>
        <taxon>Bacillati</taxon>
        <taxon>Bacillota</taxon>
        <taxon>Clostridia</taxon>
        <taxon>Halanaerobiales</taxon>
        <taxon>Halanaerobiaceae</taxon>
        <taxon>Halanaerobium</taxon>
    </lineage>
</organism>
<dbReference type="EC" id="3.1.1.61" evidence="6"/>
<dbReference type="OrthoDB" id="9793421at2"/>
<protein>
    <recommendedName>
        <fullName evidence="6">Protein-glutamate methylesterase/protein-glutamine glutaminase</fullName>
        <ecNumber evidence="6">3.1.1.61</ecNumber>
        <ecNumber evidence="6">3.5.1.44</ecNumber>
    </recommendedName>
</protein>
<dbReference type="Gene3D" id="3.40.50.180">
    <property type="entry name" value="Methylesterase CheB, C-terminal domain"/>
    <property type="match status" value="1"/>
</dbReference>
<comment type="function">
    <text evidence="4">May play the central regulatory role in sporulation. It may be an element of the effector pathway responsible for the activation of sporulation genes in response to nutritional stress. Spo0A may act in concert with spo0H (a sigma factor) to control the expression of some genes that are critical to the sporulation process.</text>
</comment>
<comment type="function">
    <text evidence="6">Involved in chemotaxis. Part of a chemotaxis signal transduction system that modulates chemotaxis in response to various stimuli. Catalyzes the demethylation of specific methylglutamate residues introduced into the chemoreceptors (methyl-accepting chemotaxis proteins or MCP) by CheR. Also mediates the irreversible deamidation of specific glutamine residues to glutamic acid.</text>
</comment>
<dbReference type="EMBL" id="FOTI01000004">
    <property type="protein sequence ID" value="SFL21740.1"/>
    <property type="molecule type" value="Genomic_DNA"/>
</dbReference>
<comment type="catalytic activity">
    <reaction evidence="5 6">
        <text>[protein]-L-glutamate 5-O-methyl ester + H2O = L-glutamyl-[protein] + methanol + H(+)</text>
        <dbReference type="Rhea" id="RHEA:23236"/>
        <dbReference type="Rhea" id="RHEA-COMP:10208"/>
        <dbReference type="Rhea" id="RHEA-COMP:10311"/>
        <dbReference type="ChEBI" id="CHEBI:15377"/>
        <dbReference type="ChEBI" id="CHEBI:15378"/>
        <dbReference type="ChEBI" id="CHEBI:17790"/>
        <dbReference type="ChEBI" id="CHEBI:29973"/>
        <dbReference type="ChEBI" id="CHEBI:82795"/>
        <dbReference type="EC" id="3.1.1.61"/>
    </reaction>
</comment>
<name>A0A1I4FX03_9FIRM</name>
<dbReference type="InterPro" id="IPR011006">
    <property type="entry name" value="CheY-like_superfamily"/>
</dbReference>
<dbReference type="PROSITE" id="PS50122">
    <property type="entry name" value="CHEB"/>
    <property type="match status" value="1"/>
</dbReference>